<dbReference type="Gene3D" id="3.30.1330.120">
    <property type="entry name" value="2-methylcitrate dehydratase PrpD"/>
    <property type="match status" value="1"/>
</dbReference>
<dbReference type="PANTHER" id="PTHR16943">
    <property type="entry name" value="2-METHYLCITRATE DEHYDRATASE-RELATED"/>
    <property type="match status" value="1"/>
</dbReference>
<comment type="caution">
    <text evidence="4">The sequence shown here is derived from an EMBL/GenBank/DDBJ whole genome shotgun (WGS) entry which is preliminary data.</text>
</comment>
<protein>
    <submittedName>
        <fullName evidence="4">MmgE/PrpD family protein</fullName>
    </submittedName>
</protein>
<evidence type="ECO:0000313" key="5">
    <source>
        <dbReference type="Proteomes" id="UP001589692"/>
    </source>
</evidence>
<dbReference type="InterPro" id="IPR036148">
    <property type="entry name" value="MmgE/PrpD_sf"/>
</dbReference>
<dbReference type="RefSeq" id="WP_377257361.1">
    <property type="nucleotide sequence ID" value="NZ_JBHMAA010000007.1"/>
</dbReference>
<feature type="domain" description="MmgE/PrpD C-terminal" evidence="3">
    <location>
        <begin position="275"/>
        <end position="436"/>
    </location>
</feature>
<evidence type="ECO:0000313" key="4">
    <source>
        <dbReference type="EMBL" id="MFB9948259.1"/>
    </source>
</evidence>
<dbReference type="Proteomes" id="UP001589692">
    <property type="component" value="Unassembled WGS sequence"/>
</dbReference>
<name>A0ABV6AC98_9HYPH</name>
<reference evidence="4 5" key="1">
    <citation type="submission" date="2024-09" db="EMBL/GenBank/DDBJ databases">
        <authorList>
            <person name="Sun Q."/>
            <person name="Mori K."/>
        </authorList>
    </citation>
    <scope>NUCLEOTIDE SEQUENCE [LARGE SCALE GENOMIC DNA]</scope>
    <source>
        <strain evidence="4 5">TBRC 4938</strain>
    </source>
</reference>
<gene>
    <name evidence="4" type="ORF">ACFFP0_05330</name>
</gene>
<evidence type="ECO:0000256" key="1">
    <source>
        <dbReference type="ARBA" id="ARBA00006174"/>
    </source>
</evidence>
<dbReference type="Gene3D" id="1.10.4100.10">
    <property type="entry name" value="2-methylcitrate dehydratase PrpD"/>
    <property type="match status" value="1"/>
</dbReference>
<organism evidence="4 5">
    <name type="scientific">Rhizobium puerariae</name>
    <dbReference type="NCBI Taxonomy" id="1585791"/>
    <lineage>
        <taxon>Bacteria</taxon>
        <taxon>Pseudomonadati</taxon>
        <taxon>Pseudomonadota</taxon>
        <taxon>Alphaproteobacteria</taxon>
        <taxon>Hyphomicrobiales</taxon>
        <taxon>Rhizobiaceae</taxon>
        <taxon>Rhizobium/Agrobacterium group</taxon>
        <taxon>Rhizobium</taxon>
    </lineage>
</organism>
<dbReference type="SUPFAM" id="SSF103378">
    <property type="entry name" value="2-methylcitrate dehydratase PrpD"/>
    <property type="match status" value="1"/>
</dbReference>
<dbReference type="EMBL" id="JBHMAA010000007">
    <property type="protein sequence ID" value="MFB9948259.1"/>
    <property type="molecule type" value="Genomic_DNA"/>
</dbReference>
<proteinExistence type="inferred from homology"/>
<evidence type="ECO:0000259" key="2">
    <source>
        <dbReference type="Pfam" id="PF03972"/>
    </source>
</evidence>
<dbReference type="Pfam" id="PF03972">
    <property type="entry name" value="MmgE_PrpD_N"/>
    <property type="match status" value="1"/>
</dbReference>
<sequence length="474" mass="48608">MEQHFMEQERLFAGMACRAVPAASEAEMARAARHFADLVAVALAAATEPSVSALAALCPDAAGSVGSARIWGAHRRVPLRDAGLVNGFAGHWHDFDDDETELAMAHVTVSAMTAAAAIGDSRQGIAGASVLQAYLTGTEVAMRIGSLVNPGHYRRGWHATATLGTFAACAAAGRLLGLNVEEMRHALGMAASFAAGIRSNFGSDTKPLQVGQAVSGGIFAAECAAAGLQSAPGSLFGPKGYVALQEGDLSRLESIVGGFGKPYGFSAGGMVIKAYPCCTASHSAISCVLDLAAAHRLASTDIERIVCHIDPAVSGILIYDRPETPVQAKFSLPFSLAVAAVRGRAGIGEFSDEALADPAIRDMMERVETVADADLPKGPSGISVSSRVALFLRDGRCVETFCEAVPGSAGNPLGDDALFAKFTACAAGFLGEAQAKHLFGLLLSSGSCHDFSDLVGAFAPSPAPVAATGAAQFG</sequence>
<dbReference type="InterPro" id="IPR042188">
    <property type="entry name" value="MmgE/PrpD_sf_2"/>
</dbReference>
<keyword evidence="5" id="KW-1185">Reference proteome</keyword>
<dbReference type="InterPro" id="IPR042183">
    <property type="entry name" value="MmgE/PrpD_sf_1"/>
</dbReference>
<comment type="similarity">
    <text evidence="1">Belongs to the PrpD family.</text>
</comment>
<dbReference type="InterPro" id="IPR045336">
    <property type="entry name" value="MmgE_PrpD_N"/>
</dbReference>
<dbReference type="Pfam" id="PF19305">
    <property type="entry name" value="MmgE_PrpD_C"/>
    <property type="match status" value="1"/>
</dbReference>
<dbReference type="InterPro" id="IPR045337">
    <property type="entry name" value="MmgE_PrpD_C"/>
</dbReference>
<dbReference type="PANTHER" id="PTHR16943:SF8">
    <property type="entry name" value="2-METHYLCITRATE DEHYDRATASE"/>
    <property type="match status" value="1"/>
</dbReference>
<dbReference type="InterPro" id="IPR005656">
    <property type="entry name" value="MmgE_PrpD"/>
</dbReference>
<feature type="domain" description="MmgE/PrpD N-terminal" evidence="2">
    <location>
        <begin position="24"/>
        <end position="243"/>
    </location>
</feature>
<evidence type="ECO:0000259" key="3">
    <source>
        <dbReference type="Pfam" id="PF19305"/>
    </source>
</evidence>
<accession>A0ABV6AC98</accession>